<dbReference type="HOGENOM" id="CLU_3182611_0_0_11"/>
<organism evidence="2 3">
    <name type="scientific">Corynebacterium matruchotii ATCC 33806</name>
    <dbReference type="NCBI Taxonomy" id="566549"/>
    <lineage>
        <taxon>Bacteria</taxon>
        <taxon>Bacillati</taxon>
        <taxon>Actinomycetota</taxon>
        <taxon>Actinomycetes</taxon>
        <taxon>Mycobacteriales</taxon>
        <taxon>Corynebacteriaceae</taxon>
        <taxon>Corynebacterium</taxon>
    </lineage>
</organism>
<comment type="caution">
    <text evidence="2">The sequence shown here is derived from an EMBL/GenBank/DDBJ whole genome shotgun (WGS) entry which is preliminary data.</text>
</comment>
<sequence length="46" mass="4968">MLGVSWGVGVGVGGVGLLETPLGVLQFWRGFGSRCSKLRFRQNVVF</sequence>
<keyword evidence="1" id="KW-0812">Transmembrane</keyword>
<name>C0DZE5_9CORY</name>
<gene>
    <name evidence="2" type="ORF">CORMATOL_00025</name>
</gene>
<evidence type="ECO:0000313" key="3">
    <source>
        <dbReference type="Proteomes" id="UP000006247"/>
    </source>
</evidence>
<keyword evidence="1" id="KW-0472">Membrane</keyword>
<keyword evidence="1" id="KW-1133">Transmembrane helix</keyword>
<proteinExistence type="predicted"/>
<dbReference type="AlphaFoldDB" id="C0DZE5"/>
<evidence type="ECO:0000313" key="2">
    <source>
        <dbReference type="EMBL" id="EEG28373.1"/>
    </source>
</evidence>
<accession>C0DZE5</accession>
<reference evidence="2 3" key="1">
    <citation type="submission" date="2009-01" db="EMBL/GenBank/DDBJ databases">
        <authorList>
            <person name="Fulton L."/>
            <person name="Clifton S."/>
            <person name="Chinwalla A.T."/>
            <person name="Mitreva M."/>
            <person name="Sodergren E."/>
            <person name="Weinstock G."/>
            <person name="Clifton S."/>
            <person name="Dooling D.J."/>
            <person name="Fulton B."/>
            <person name="Minx P."/>
            <person name="Pepin K.H."/>
            <person name="Johnson M."/>
            <person name="Bhonagiri V."/>
            <person name="Nash W.E."/>
            <person name="Mardis E.R."/>
            <person name="Wilson R.K."/>
        </authorList>
    </citation>
    <scope>NUCLEOTIDE SEQUENCE [LARGE SCALE GENOMIC DNA]</scope>
    <source>
        <strain evidence="2 3">ATCC 33806</strain>
    </source>
</reference>
<protein>
    <submittedName>
        <fullName evidence="2">Uncharacterized protein</fullName>
    </submittedName>
</protein>
<feature type="transmembrane region" description="Helical" evidence="1">
    <location>
        <begin position="6"/>
        <end position="28"/>
    </location>
</feature>
<dbReference type="Proteomes" id="UP000006247">
    <property type="component" value="Unassembled WGS sequence"/>
</dbReference>
<evidence type="ECO:0000256" key="1">
    <source>
        <dbReference type="SAM" id="Phobius"/>
    </source>
</evidence>
<dbReference type="EMBL" id="ACEB01000001">
    <property type="protein sequence ID" value="EEG28373.1"/>
    <property type="molecule type" value="Genomic_DNA"/>
</dbReference>